<dbReference type="GO" id="GO:0004715">
    <property type="term" value="F:non-membrane spanning protein tyrosine kinase activity"/>
    <property type="evidence" value="ECO:0007669"/>
    <property type="project" value="UniProtKB-EC"/>
</dbReference>
<evidence type="ECO:0000256" key="6">
    <source>
        <dbReference type="ARBA" id="ARBA00022840"/>
    </source>
</evidence>
<comment type="similarity">
    <text evidence="1">Belongs to the CpsD/CapB family.</text>
</comment>
<dbReference type="InterPro" id="IPR005702">
    <property type="entry name" value="Wzc-like_C"/>
</dbReference>
<dbReference type="SUPFAM" id="SSF52540">
    <property type="entry name" value="P-loop containing nucleoside triphosphate hydrolases"/>
    <property type="match status" value="1"/>
</dbReference>
<evidence type="ECO:0000259" key="10">
    <source>
        <dbReference type="Pfam" id="PF13614"/>
    </source>
</evidence>
<keyword evidence="5" id="KW-0418">Kinase</keyword>
<dbReference type="GO" id="GO:0005886">
    <property type="term" value="C:plasma membrane"/>
    <property type="evidence" value="ECO:0007669"/>
    <property type="project" value="TreeGrafter"/>
</dbReference>
<evidence type="ECO:0000256" key="2">
    <source>
        <dbReference type="ARBA" id="ARBA00011903"/>
    </source>
</evidence>
<feature type="domain" description="Tyrosine-protein kinase G-rich" evidence="11">
    <location>
        <begin position="428"/>
        <end position="500"/>
    </location>
</feature>
<evidence type="ECO:0000259" key="11">
    <source>
        <dbReference type="Pfam" id="PF13807"/>
    </source>
</evidence>
<dbReference type="Pfam" id="PF13614">
    <property type="entry name" value="AAA_31"/>
    <property type="match status" value="1"/>
</dbReference>
<proteinExistence type="inferred from homology"/>
<evidence type="ECO:0000313" key="13">
    <source>
        <dbReference type="Proteomes" id="UP000280368"/>
    </source>
</evidence>
<reference evidence="12 13" key="1">
    <citation type="submission" date="2018-10" db="EMBL/GenBank/DDBJ databases">
        <title>Genomic Encyclopedia of Archaeal and Bacterial Type Strains, Phase II (KMG-II): from individual species to whole genera.</title>
        <authorList>
            <person name="Goeker M."/>
        </authorList>
    </citation>
    <scope>NUCLEOTIDE SEQUENCE [LARGE SCALE GENOMIC DNA]</scope>
    <source>
        <strain evidence="12 13">DSM 19727</strain>
    </source>
</reference>
<keyword evidence="9" id="KW-0812">Transmembrane</keyword>
<organism evidence="12 13">
    <name type="scientific">Flavobacterium weaverense</name>
    <dbReference type="NCBI Taxonomy" id="271156"/>
    <lineage>
        <taxon>Bacteria</taxon>
        <taxon>Pseudomonadati</taxon>
        <taxon>Bacteroidota</taxon>
        <taxon>Flavobacteriia</taxon>
        <taxon>Flavobacteriales</taxon>
        <taxon>Flavobacteriaceae</taxon>
        <taxon>Flavobacterium</taxon>
    </lineage>
</organism>
<keyword evidence="4" id="KW-0547">Nucleotide-binding</keyword>
<dbReference type="Proteomes" id="UP000280368">
    <property type="component" value="Unassembled WGS sequence"/>
</dbReference>
<feature type="domain" description="AAA" evidence="10">
    <location>
        <begin position="582"/>
        <end position="697"/>
    </location>
</feature>
<dbReference type="PANTHER" id="PTHR32309:SF13">
    <property type="entry name" value="FERRIC ENTEROBACTIN TRANSPORT PROTEIN FEPE"/>
    <property type="match status" value="1"/>
</dbReference>
<dbReference type="Pfam" id="PF13807">
    <property type="entry name" value="GNVR"/>
    <property type="match status" value="1"/>
</dbReference>
<gene>
    <name evidence="12" type="ORF">BC961_2697</name>
</gene>
<keyword evidence="13" id="KW-1185">Reference proteome</keyword>
<feature type="transmembrane region" description="Helical" evidence="9">
    <location>
        <begin position="21"/>
        <end position="41"/>
    </location>
</feature>
<keyword evidence="6" id="KW-0067">ATP-binding</keyword>
<evidence type="ECO:0000256" key="1">
    <source>
        <dbReference type="ARBA" id="ARBA00007316"/>
    </source>
</evidence>
<feature type="transmembrane region" description="Helical" evidence="9">
    <location>
        <begin position="483"/>
        <end position="506"/>
    </location>
</feature>
<name>A0A3L9ZJP1_9FLAO</name>
<keyword evidence="3" id="KW-0808">Transferase</keyword>
<evidence type="ECO:0000256" key="8">
    <source>
        <dbReference type="ARBA" id="ARBA00051245"/>
    </source>
</evidence>
<dbReference type="InterPro" id="IPR025669">
    <property type="entry name" value="AAA_dom"/>
</dbReference>
<dbReference type="Gene3D" id="3.40.50.300">
    <property type="entry name" value="P-loop containing nucleotide triphosphate hydrolases"/>
    <property type="match status" value="1"/>
</dbReference>
<dbReference type="RefSeq" id="WP_121926270.1">
    <property type="nucleotide sequence ID" value="NZ_CBCSGA010000013.1"/>
</dbReference>
<evidence type="ECO:0000256" key="5">
    <source>
        <dbReference type="ARBA" id="ARBA00022777"/>
    </source>
</evidence>
<dbReference type="CDD" id="cd05387">
    <property type="entry name" value="BY-kinase"/>
    <property type="match status" value="1"/>
</dbReference>
<dbReference type="InterPro" id="IPR032807">
    <property type="entry name" value="GNVR"/>
</dbReference>
<evidence type="ECO:0000256" key="3">
    <source>
        <dbReference type="ARBA" id="ARBA00022679"/>
    </source>
</evidence>
<dbReference type="AlphaFoldDB" id="A0A3L9ZJP1"/>
<dbReference type="EMBL" id="REFH01000011">
    <property type="protein sequence ID" value="RMA73093.1"/>
    <property type="molecule type" value="Genomic_DNA"/>
</dbReference>
<evidence type="ECO:0000256" key="7">
    <source>
        <dbReference type="ARBA" id="ARBA00023137"/>
    </source>
</evidence>
<evidence type="ECO:0000256" key="4">
    <source>
        <dbReference type="ARBA" id="ARBA00022741"/>
    </source>
</evidence>
<dbReference type="EC" id="2.7.10.2" evidence="2"/>
<dbReference type="InterPro" id="IPR050445">
    <property type="entry name" value="Bact_polysacc_biosynth/exp"/>
</dbReference>
<dbReference type="InterPro" id="IPR027417">
    <property type="entry name" value="P-loop_NTPase"/>
</dbReference>
<dbReference type="NCBIfam" id="TIGR01007">
    <property type="entry name" value="eps_fam"/>
    <property type="match status" value="1"/>
</dbReference>
<dbReference type="PANTHER" id="PTHR32309">
    <property type="entry name" value="TYROSINE-PROTEIN KINASE"/>
    <property type="match status" value="1"/>
</dbReference>
<comment type="caution">
    <text evidence="12">The sequence shown here is derived from an EMBL/GenBank/DDBJ whole genome shotgun (WGS) entry which is preliminary data.</text>
</comment>
<protein>
    <recommendedName>
        <fullName evidence="2">non-specific protein-tyrosine kinase</fullName>
        <ecNumber evidence="2">2.7.10.2</ecNumber>
    </recommendedName>
</protein>
<keyword evidence="7" id="KW-0829">Tyrosine-protein kinase</keyword>
<keyword evidence="9" id="KW-0472">Membrane</keyword>
<evidence type="ECO:0000256" key="9">
    <source>
        <dbReference type="SAM" id="Phobius"/>
    </source>
</evidence>
<keyword evidence="9" id="KW-1133">Transmembrane helix</keyword>
<accession>A0A3L9ZJP1</accession>
<evidence type="ECO:0000313" key="12">
    <source>
        <dbReference type="EMBL" id="RMA73093.1"/>
    </source>
</evidence>
<sequence length="792" mass="90142">MPKNNLNDQTNFKSELFKYMFYWKLFILTIILSFIVCFFYIKYKNPVFLTVSKIKIVGDDKSLKLPSDFLSLMGSNSKINLENEIEVLNSKRLFEPIIRELNLTTRYFSEGKFRNTELWNTSIRVSSLANNDSIFETFSFKITTDIDGYLINTNGKNIFLKGNDVKAIVEGHELLIESKLGSDSGAESTEYIIVISCFRSELESSMKKLNVEAVGKESEVLSVSIKDVNTNKSEAFINKIIENFNQDGINDKQLVSKKTVEFIDSRFKFLTHELDSIETQKKEYKRSNNLTFIEADTKVNVETKASSSEGVFKVETQIALSNLLKDALNSKTRFSILPANIGLDNLILNSLINDFNTLVLQRDKLLKTAGEENPSMKYVESQIITLKDNINQSIKTYSQQLNVALLQEKNNYRESNGLVANLPMNEKVLRGIERQQQIKENLYLILLQKREESAISYAVTAPSVKIIDYASSGISPIAPKKSVLYLAALVAGLFIPFAFLYIYFLFDTRIKYIDQIKVLSPKVPIIAEIPFFEGFNVFKDKNDRSIHAEVFRTLTSNVNFSLPLKKDDGLGNVVLVTSSIMGEGKTFIASNLALALSSYDKKVLLVEADMRKPKIGYALQMESSEKGLSSYLSDVNINWRDLIVKKGVSSAPLKVLFAGIIPPNPSYLFSNGRLDSLIDEAKSEFDYIIVDSAPTIYVNDTFLISPLVDLSIYVTRFNYTERELLKYSKKINKDSKLPNMVYVLNGIQNKSNFRYKYNYGYGYGYSEIEKDSSFKQFYNDPLKYISKYIEVK</sequence>
<comment type="catalytic activity">
    <reaction evidence="8">
        <text>L-tyrosyl-[protein] + ATP = O-phospho-L-tyrosyl-[protein] + ADP + H(+)</text>
        <dbReference type="Rhea" id="RHEA:10596"/>
        <dbReference type="Rhea" id="RHEA-COMP:10136"/>
        <dbReference type="Rhea" id="RHEA-COMP:20101"/>
        <dbReference type="ChEBI" id="CHEBI:15378"/>
        <dbReference type="ChEBI" id="CHEBI:30616"/>
        <dbReference type="ChEBI" id="CHEBI:46858"/>
        <dbReference type="ChEBI" id="CHEBI:61978"/>
        <dbReference type="ChEBI" id="CHEBI:456216"/>
        <dbReference type="EC" id="2.7.10.2"/>
    </reaction>
</comment>
<dbReference type="OrthoDB" id="9794577at2"/>
<dbReference type="GO" id="GO:0005524">
    <property type="term" value="F:ATP binding"/>
    <property type="evidence" value="ECO:0007669"/>
    <property type="project" value="UniProtKB-KW"/>
</dbReference>